<reference evidence="1 2" key="1">
    <citation type="submission" date="2017-03" db="EMBL/GenBank/DDBJ databases">
        <title>Genome sequence of Paracoccus contaminans isolated from a water microcosm.</title>
        <authorList>
            <person name="Aurass P."/>
            <person name="Karste S."/>
            <person name="Trost E."/>
            <person name="Glaeser S.P."/>
            <person name="Kaempfer P."/>
            <person name="Flieger A."/>
        </authorList>
    </citation>
    <scope>NUCLEOTIDE SEQUENCE [LARGE SCALE GENOMIC DNA]</scope>
    <source>
        <strain evidence="2">RKI 16-01929T\LMG 29738T\CCM 8701T\CIP 111112T</strain>
    </source>
</reference>
<sequence length="127" mass="13741">MSETFTSLGLKGGVWEGSLRGETPPTRIVLTLHGRTVAPVEISPQGPELWRVRAVLPADTLSDGAQTYMLIADDGDGTEAPRPGAVRLAKLPLLAGEALQEDLRAEIDLLRAEIDLIKREFRRLATG</sequence>
<dbReference type="STRING" id="1945662.B0A89_03130"/>
<dbReference type="EMBL" id="CP020612">
    <property type="protein sequence ID" value="ARJ68775.1"/>
    <property type="molecule type" value="Genomic_DNA"/>
</dbReference>
<name>A0A1W6CVC2_9RHOB</name>
<evidence type="ECO:0000313" key="2">
    <source>
        <dbReference type="Proteomes" id="UP000193017"/>
    </source>
</evidence>
<dbReference type="RefSeq" id="WP_085376884.1">
    <property type="nucleotide sequence ID" value="NZ_CP020612.1"/>
</dbReference>
<organism evidence="1 2">
    <name type="scientific">Paracoccus contaminans</name>
    <dbReference type="NCBI Taxonomy" id="1945662"/>
    <lineage>
        <taxon>Bacteria</taxon>
        <taxon>Pseudomonadati</taxon>
        <taxon>Pseudomonadota</taxon>
        <taxon>Alphaproteobacteria</taxon>
        <taxon>Rhodobacterales</taxon>
        <taxon>Paracoccaceae</taxon>
        <taxon>Paracoccus</taxon>
    </lineage>
</organism>
<protein>
    <submittedName>
        <fullName evidence="1">Uncharacterized protein</fullName>
    </submittedName>
</protein>
<proteinExistence type="predicted"/>
<dbReference type="KEGG" id="pcon:B0A89_03130"/>
<accession>A0A1W6CVC2</accession>
<dbReference type="Proteomes" id="UP000193017">
    <property type="component" value="Chromosome"/>
</dbReference>
<keyword evidence="2" id="KW-1185">Reference proteome</keyword>
<evidence type="ECO:0000313" key="1">
    <source>
        <dbReference type="EMBL" id="ARJ68775.1"/>
    </source>
</evidence>
<dbReference type="OrthoDB" id="7772846at2"/>
<gene>
    <name evidence="1" type="ORF">B0A89_03130</name>
</gene>
<dbReference type="AlphaFoldDB" id="A0A1W6CVC2"/>